<evidence type="ECO:0000256" key="3">
    <source>
        <dbReference type="ARBA" id="ARBA00022833"/>
    </source>
</evidence>
<comment type="catalytic activity">
    <reaction evidence="5">
        <text>RNA(n) + a ribonucleoside 5'-triphosphate = RNA(n+1) + diphosphate</text>
        <dbReference type="Rhea" id="RHEA:21248"/>
        <dbReference type="Rhea" id="RHEA-COMP:14527"/>
        <dbReference type="Rhea" id="RHEA-COMP:17342"/>
        <dbReference type="ChEBI" id="CHEBI:33019"/>
        <dbReference type="ChEBI" id="CHEBI:61557"/>
        <dbReference type="ChEBI" id="CHEBI:140395"/>
        <dbReference type="EC" id="2.7.7.48"/>
    </reaction>
</comment>
<keyword evidence="5" id="KW-0548">Nucleotidyltransferase</keyword>
<comment type="caution">
    <text evidence="8">The sequence shown here is derived from an EMBL/GenBank/DDBJ whole genome shotgun (WGS) entry which is preliminary data.</text>
</comment>
<evidence type="ECO:0000313" key="8">
    <source>
        <dbReference type="EMBL" id="KAL3768515.1"/>
    </source>
</evidence>
<dbReference type="AlphaFoldDB" id="A0ABD3MX71"/>
<dbReference type="PROSITE" id="PS50199">
    <property type="entry name" value="ZF_RANBP2_2"/>
    <property type="match status" value="1"/>
</dbReference>
<keyword evidence="5" id="KW-0808">Transferase</keyword>
<dbReference type="EMBL" id="JALLAZ020001675">
    <property type="protein sequence ID" value="KAL3768515.1"/>
    <property type="molecule type" value="Genomic_DNA"/>
</dbReference>
<feature type="domain" description="RanBP2-type" evidence="7">
    <location>
        <begin position="120"/>
        <end position="150"/>
    </location>
</feature>
<dbReference type="GO" id="GO:0003968">
    <property type="term" value="F:RNA-directed RNA polymerase activity"/>
    <property type="evidence" value="ECO:0007669"/>
    <property type="project" value="UniProtKB-KW"/>
</dbReference>
<name>A0ABD3MX71_9STRA</name>
<evidence type="ECO:0000256" key="2">
    <source>
        <dbReference type="ARBA" id="ARBA00022771"/>
    </source>
</evidence>
<dbReference type="SUPFAM" id="SSF90209">
    <property type="entry name" value="Ran binding protein zinc finger-like"/>
    <property type="match status" value="1"/>
</dbReference>
<keyword evidence="9" id="KW-1185">Reference proteome</keyword>
<feature type="compositionally biased region" description="Basic and acidic residues" evidence="6">
    <location>
        <begin position="512"/>
        <end position="528"/>
    </location>
</feature>
<sequence length="1251" mass="140980">MSNQEESTSALMGAGTATSIIGLMCSDDEDEPDITKRSGAKRNFSDDATSSAIDGAKSNDDAGVGSSDANTTGSRDHSNDMDRGANSSSKECAAGRNPSSELPLKRHPPTWIGSKKDRHRPLTDWSCIQCTLLNSNRRNKCMVCGIPRHLAMGTDGTLLSLDELRRGNGGGFRDDDDDGECSRSSNPPSATVDFCEGLASDSRHRSREIESQQSQLILSMIDGPVYTRSRQKERLSQTQPSKQPDGGDNDGGIRHFRSSSHHPPLSPSLKRLRHNHVRAKVVTPCKKRAKRASGKDIKIGYKFRKRFHCGWFTGEVIEIRPGAGKIYRCRYSDGDVEDLSLMTLRRLPEVFDDYDTNGTDQQQFGSRKCPPEDYYRLSVSNAYTSPRQRDDANDDESIFGDSEDSESQDSSNGQIQMNGIATRSKDVSDCILDFTSQQRDTNGGEGIPDNVLQQRSALQDSRYDEADDDESRFSGGDEGDDEPQDGNDDESLFSNGYEDGEPQDGIKGGAVQEKDWYAPKPPPKGEPKRVKKGSTPSTLAEYVTPWVMRRDTNPSYLSVIFKDRICVRETAITDDPPQIVIIEHCMRYEMIYSEYKKGGKGPVIDGVGQPKFKTFYLVVSGPGLDRIDLKSALAGIANFEKLAYEFGPWKVAARFKLLVSTACRAPNKKDMLIHDLPPSKFEVIDDINECHQGCGFIPESLFYDLLGMDCIRVFRSIAIQVRIFSPSKFGIAKGMLVIKPGIEKIEIPESMIKVERSSSADPMHAKVVLVITQIFPSENCYTMEKFINDDMKDPTDKQKKKLNVREDDIVFIKNVLIASGVSPVLLDQYFNEFNQWNQQRNHHSTLVGVSDPTGSLPAGCVFLTGMGEKLPQNVFLTRSPCTEGDDGKVVRVACYNDIPEESYNFLASMKFGAVVFSIKGEPLPPKINDSDCDGDRFAAFWDTELLEAIMANDTRTMELNFLSDENVGYEFEYNGYEAVVVKKLAEAPDTYLVELSKNGCNKETAELTREDIFDGRFSISHVLSHRPIMRNKRSSQIEFKLQWELEGSIEWYSLKKIRQMFGMSSKPPDLLLWYVRNNKQEHENMNRDADFKWLKDHLKTLPDPVPVKIIKHRAAKDGTIKVYSHYDDGNDVWEPLDKAKVDSKLLVWEYWYSNQSKLSELPEWDDVSGFWIDEVTDFLVRSSDFDKIIKVLSRKYKDARKVYGVNDQNTLIWGRAFKQSLDIQKHGGKVELPLFFYRQVSKKHQKHLQIA</sequence>
<accession>A0ABD3MX71</accession>
<dbReference type="InterPro" id="IPR036443">
    <property type="entry name" value="Znf_RanBP2_sf"/>
</dbReference>
<evidence type="ECO:0000256" key="6">
    <source>
        <dbReference type="SAM" id="MobiDB-lite"/>
    </source>
</evidence>
<feature type="compositionally biased region" description="Basic and acidic residues" evidence="6">
    <location>
        <begin position="74"/>
        <end position="83"/>
    </location>
</feature>
<comment type="similarity">
    <text evidence="5">Belongs to the RdRP family.</text>
</comment>
<keyword evidence="1" id="KW-0479">Metal-binding</keyword>
<feature type="region of interest" description="Disordered" evidence="6">
    <location>
        <begin position="381"/>
        <end position="414"/>
    </location>
</feature>
<keyword evidence="2 4" id="KW-0863">Zinc-finger</keyword>
<feature type="region of interest" description="Disordered" evidence="6">
    <location>
        <begin position="22"/>
        <end position="118"/>
    </location>
</feature>
<keyword evidence="5" id="KW-0694">RNA-binding</keyword>
<dbReference type="Proteomes" id="UP001530315">
    <property type="component" value="Unassembled WGS sequence"/>
</dbReference>
<dbReference type="PROSITE" id="PS01358">
    <property type="entry name" value="ZF_RANBP2_1"/>
    <property type="match status" value="1"/>
</dbReference>
<dbReference type="InterPro" id="IPR001876">
    <property type="entry name" value="Znf_RanBP2"/>
</dbReference>
<evidence type="ECO:0000256" key="5">
    <source>
        <dbReference type="RuleBase" id="RU363098"/>
    </source>
</evidence>
<organism evidence="8 9">
    <name type="scientific">Stephanodiscus triporus</name>
    <dbReference type="NCBI Taxonomy" id="2934178"/>
    <lineage>
        <taxon>Eukaryota</taxon>
        <taxon>Sar</taxon>
        <taxon>Stramenopiles</taxon>
        <taxon>Ochrophyta</taxon>
        <taxon>Bacillariophyta</taxon>
        <taxon>Coscinodiscophyceae</taxon>
        <taxon>Thalassiosirophycidae</taxon>
        <taxon>Stephanodiscales</taxon>
        <taxon>Stephanodiscaceae</taxon>
        <taxon>Stephanodiscus</taxon>
    </lineage>
</organism>
<protein>
    <recommendedName>
        <fullName evidence="5">RNA-dependent RNA polymerase</fullName>
        <ecNumber evidence="5">2.7.7.48</ecNumber>
    </recommendedName>
</protein>
<evidence type="ECO:0000256" key="4">
    <source>
        <dbReference type="PROSITE-ProRule" id="PRU00322"/>
    </source>
</evidence>
<feature type="region of interest" description="Disordered" evidence="6">
    <location>
        <begin position="169"/>
        <end position="194"/>
    </location>
</feature>
<evidence type="ECO:0000313" key="9">
    <source>
        <dbReference type="Proteomes" id="UP001530315"/>
    </source>
</evidence>
<dbReference type="SMART" id="SM00547">
    <property type="entry name" value="ZnF_RBZ"/>
    <property type="match status" value="1"/>
</dbReference>
<dbReference type="GO" id="GO:0003723">
    <property type="term" value="F:RNA binding"/>
    <property type="evidence" value="ECO:0007669"/>
    <property type="project" value="UniProtKB-KW"/>
</dbReference>
<dbReference type="InterPro" id="IPR057596">
    <property type="entry name" value="RDRP_core"/>
</dbReference>
<feature type="region of interest" description="Disordered" evidence="6">
    <location>
        <begin position="458"/>
        <end position="536"/>
    </location>
</feature>
<dbReference type="Pfam" id="PF05183">
    <property type="entry name" value="RdRP"/>
    <property type="match status" value="2"/>
</dbReference>
<evidence type="ECO:0000256" key="1">
    <source>
        <dbReference type="ARBA" id="ARBA00022723"/>
    </source>
</evidence>
<proteinExistence type="inferred from homology"/>
<keyword evidence="5" id="KW-0696">RNA-directed RNA polymerase</keyword>
<keyword evidence="3" id="KW-0862">Zinc</keyword>
<dbReference type="EC" id="2.7.7.48" evidence="5"/>
<reference evidence="8 9" key="1">
    <citation type="submission" date="2024-10" db="EMBL/GenBank/DDBJ databases">
        <title>Updated reference genomes for cyclostephanoid diatoms.</title>
        <authorList>
            <person name="Roberts W.R."/>
            <person name="Alverson A.J."/>
        </authorList>
    </citation>
    <scope>NUCLEOTIDE SEQUENCE [LARGE SCALE GENOMIC DNA]</scope>
    <source>
        <strain evidence="8 9">AJA276-08</strain>
    </source>
</reference>
<feature type="compositionally biased region" description="Acidic residues" evidence="6">
    <location>
        <begin position="392"/>
        <end position="407"/>
    </location>
</feature>
<feature type="region of interest" description="Disordered" evidence="6">
    <location>
        <begin position="229"/>
        <end position="272"/>
    </location>
</feature>
<gene>
    <name evidence="8" type="ORF">ACHAW5_006711</name>
</gene>
<dbReference type="GO" id="GO:0008270">
    <property type="term" value="F:zinc ion binding"/>
    <property type="evidence" value="ECO:0007669"/>
    <property type="project" value="UniProtKB-KW"/>
</dbReference>
<feature type="compositionally biased region" description="Acidic residues" evidence="6">
    <location>
        <begin position="477"/>
        <end position="491"/>
    </location>
</feature>
<evidence type="ECO:0000259" key="7">
    <source>
        <dbReference type="PROSITE" id="PS50199"/>
    </source>
</evidence>
<dbReference type="Gene3D" id="2.30.30.380">
    <property type="entry name" value="Zn-finger domain of Sec23/24"/>
    <property type="match status" value="1"/>
</dbReference>